<evidence type="ECO:0000313" key="1">
    <source>
        <dbReference type="EMBL" id="OSS47376.1"/>
    </source>
</evidence>
<proteinExistence type="predicted"/>
<sequence length="52" mass="5451">VYPSAAAVGQDKDPHKVRDKASVVLRGTHVTDSKGTNTTADSIKVLEIVSTS</sequence>
<reference evidence="1 2" key="1">
    <citation type="journal article" date="2017" name="Genome Announc.">
        <title>Genome sequence of the saprophytic ascomycete Epicoccum nigrum ICMP 19927 strain isolated from New Zealand.</title>
        <authorList>
            <person name="Fokin M."/>
            <person name="Fleetwood D."/>
            <person name="Weir B.S."/>
            <person name="Villas-Boas S.G."/>
        </authorList>
    </citation>
    <scope>NUCLEOTIDE SEQUENCE [LARGE SCALE GENOMIC DNA]</scope>
    <source>
        <strain evidence="1 2">ICMP 19927</strain>
    </source>
</reference>
<protein>
    <submittedName>
        <fullName evidence="1">Uncharacterized protein</fullName>
    </submittedName>
</protein>
<keyword evidence="2" id="KW-1185">Reference proteome</keyword>
<dbReference type="EMBL" id="KZ107848">
    <property type="protein sequence ID" value="OSS47376.1"/>
    <property type="molecule type" value="Genomic_DNA"/>
</dbReference>
<dbReference type="Proteomes" id="UP000193240">
    <property type="component" value="Unassembled WGS sequence"/>
</dbReference>
<accession>A0A1Y2LU05</accession>
<name>A0A1Y2LU05_EPING</name>
<evidence type="ECO:0000313" key="2">
    <source>
        <dbReference type="Proteomes" id="UP000193240"/>
    </source>
</evidence>
<feature type="non-terminal residue" evidence="1">
    <location>
        <position position="1"/>
    </location>
</feature>
<feature type="non-terminal residue" evidence="1">
    <location>
        <position position="52"/>
    </location>
</feature>
<dbReference type="InParanoid" id="A0A1Y2LU05"/>
<gene>
    <name evidence="1" type="ORF">B5807_07579</name>
</gene>
<organism evidence="1 2">
    <name type="scientific">Epicoccum nigrum</name>
    <name type="common">Soil fungus</name>
    <name type="synonym">Epicoccum purpurascens</name>
    <dbReference type="NCBI Taxonomy" id="105696"/>
    <lineage>
        <taxon>Eukaryota</taxon>
        <taxon>Fungi</taxon>
        <taxon>Dikarya</taxon>
        <taxon>Ascomycota</taxon>
        <taxon>Pezizomycotina</taxon>
        <taxon>Dothideomycetes</taxon>
        <taxon>Pleosporomycetidae</taxon>
        <taxon>Pleosporales</taxon>
        <taxon>Pleosporineae</taxon>
        <taxon>Didymellaceae</taxon>
        <taxon>Epicoccum</taxon>
    </lineage>
</organism>
<dbReference type="AlphaFoldDB" id="A0A1Y2LU05"/>